<comment type="caution">
    <text evidence="1">The sequence shown here is derived from an EMBL/GenBank/DDBJ whole genome shotgun (WGS) entry which is preliminary data.</text>
</comment>
<evidence type="ECO:0000313" key="1">
    <source>
        <dbReference type="EMBL" id="KYO36802.1"/>
    </source>
</evidence>
<gene>
    <name evidence="1" type="ORF">Y1Q_0020847</name>
</gene>
<dbReference type="EMBL" id="AKHW03002907">
    <property type="protein sequence ID" value="KYO36802.1"/>
    <property type="molecule type" value="Genomic_DNA"/>
</dbReference>
<sequence length="69" mass="8123">MVHFGCKMNVKRSLPDQNSTMLRALQRTWKDDKILLEGPSHVRTEMSTLVEKVAWRSLFITKRHFTLHA</sequence>
<organism evidence="1 2">
    <name type="scientific">Alligator mississippiensis</name>
    <name type="common">American alligator</name>
    <dbReference type="NCBI Taxonomy" id="8496"/>
    <lineage>
        <taxon>Eukaryota</taxon>
        <taxon>Metazoa</taxon>
        <taxon>Chordata</taxon>
        <taxon>Craniata</taxon>
        <taxon>Vertebrata</taxon>
        <taxon>Euteleostomi</taxon>
        <taxon>Archelosauria</taxon>
        <taxon>Archosauria</taxon>
        <taxon>Crocodylia</taxon>
        <taxon>Alligatoridae</taxon>
        <taxon>Alligatorinae</taxon>
        <taxon>Alligator</taxon>
    </lineage>
</organism>
<dbReference type="Proteomes" id="UP000050525">
    <property type="component" value="Unassembled WGS sequence"/>
</dbReference>
<name>A0A151NJ36_ALLMI</name>
<reference evidence="1 2" key="1">
    <citation type="journal article" date="2012" name="Genome Biol.">
        <title>Sequencing three crocodilian genomes to illuminate the evolution of archosaurs and amniotes.</title>
        <authorList>
            <person name="St John J.A."/>
            <person name="Braun E.L."/>
            <person name="Isberg S.R."/>
            <person name="Miles L.G."/>
            <person name="Chong A.Y."/>
            <person name="Gongora J."/>
            <person name="Dalzell P."/>
            <person name="Moran C."/>
            <person name="Bed'hom B."/>
            <person name="Abzhanov A."/>
            <person name="Burgess S.C."/>
            <person name="Cooksey A.M."/>
            <person name="Castoe T.A."/>
            <person name="Crawford N.G."/>
            <person name="Densmore L.D."/>
            <person name="Drew J.C."/>
            <person name="Edwards S.V."/>
            <person name="Faircloth B.C."/>
            <person name="Fujita M.K."/>
            <person name="Greenwold M.J."/>
            <person name="Hoffmann F.G."/>
            <person name="Howard J.M."/>
            <person name="Iguchi T."/>
            <person name="Janes D.E."/>
            <person name="Khan S.Y."/>
            <person name="Kohno S."/>
            <person name="de Koning A.J."/>
            <person name="Lance S.L."/>
            <person name="McCarthy F.M."/>
            <person name="McCormack J.E."/>
            <person name="Merchant M.E."/>
            <person name="Peterson D.G."/>
            <person name="Pollock D.D."/>
            <person name="Pourmand N."/>
            <person name="Raney B.J."/>
            <person name="Roessler K.A."/>
            <person name="Sanford J.R."/>
            <person name="Sawyer R.H."/>
            <person name="Schmidt C.J."/>
            <person name="Triplett E.W."/>
            <person name="Tuberville T.D."/>
            <person name="Venegas-Anaya M."/>
            <person name="Howard J.T."/>
            <person name="Jarvis E.D."/>
            <person name="Guillette L.J.Jr."/>
            <person name="Glenn T.C."/>
            <person name="Green R.E."/>
            <person name="Ray D.A."/>
        </authorList>
    </citation>
    <scope>NUCLEOTIDE SEQUENCE [LARGE SCALE GENOMIC DNA]</scope>
    <source>
        <strain evidence="1">KSC_2009_1</strain>
    </source>
</reference>
<protein>
    <submittedName>
        <fullName evidence="1">Uncharacterized protein</fullName>
    </submittedName>
</protein>
<keyword evidence="2" id="KW-1185">Reference proteome</keyword>
<dbReference type="AlphaFoldDB" id="A0A151NJ36"/>
<evidence type="ECO:0000313" key="2">
    <source>
        <dbReference type="Proteomes" id="UP000050525"/>
    </source>
</evidence>
<accession>A0A151NJ36</accession>
<proteinExistence type="predicted"/>